<dbReference type="KEGG" id="vg:19525573"/>
<protein>
    <submittedName>
        <fullName evidence="1">Uncharacterized protein</fullName>
    </submittedName>
</protein>
<reference evidence="2" key="1">
    <citation type="submission" date="2014-09" db="EMBL/GenBank/DDBJ databases">
        <authorList>
            <person name="Sauder A.B."/>
            <person name="McKenzie Q.R."/>
            <person name="Temple L.M."/>
            <person name="Alexis B.K."/>
            <person name="Al-Atrache Z."/>
            <person name="Lewis L.O."/>
            <person name="Loesser-Casey K.E."/>
            <person name="Mitchell K.J."/>
        </authorList>
    </citation>
    <scope>NUCLEOTIDE SEQUENCE [LARGE SCALE GENOMIC DNA]</scope>
</reference>
<dbReference type="RefSeq" id="YP_009035753.1">
    <property type="nucleotide sequence ID" value="NC_024207.1"/>
</dbReference>
<evidence type="ECO:0000313" key="2">
    <source>
        <dbReference type="Proteomes" id="UP000026901"/>
    </source>
</evidence>
<proteinExistence type="predicted"/>
<dbReference type="GeneID" id="19525573"/>
<name>A0A024B191_9CAUD</name>
<organism evidence="1 2">
    <name type="scientific">Bacillus phage Evoli</name>
    <dbReference type="NCBI Taxonomy" id="1486658"/>
    <lineage>
        <taxon>Viruses</taxon>
        <taxon>Duplodnaviria</taxon>
        <taxon>Heunggongvirae</taxon>
        <taxon>Uroviricota</taxon>
        <taxon>Caudoviricetes</taxon>
        <taxon>Herelleviridae</taxon>
        <taxon>Bastillevirinae</taxon>
        <taxon>Bastillevirus</taxon>
        <taxon>Bastillevirus evoli</taxon>
    </lineage>
</organism>
<sequence length="163" mass="17723">MIVVNSIGLNFLFAPDNIRLIHSIIVSTTTIPTDTPLNPKLIVVNHSLSNKNSGVLRISPAHKSYIQDSSSADIFAILCGNSLIRFTNSPNQSITSFIGFGVESMNESLMNPENILLPLSKNESLLIVSAYALSPIEVKKNVEITAAGIVPIFRSLDLRSLNF</sequence>
<dbReference type="Proteomes" id="UP000026901">
    <property type="component" value="Segment"/>
</dbReference>
<dbReference type="EMBL" id="KJ489398">
    <property type="protein sequence ID" value="AHZ09956.1"/>
    <property type="molecule type" value="Genomic_DNA"/>
</dbReference>
<evidence type="ECO:0000313" key="1">
    <source>
        <dbReference type="EMBL" id="AHZ09956.1"/>
    </source>
</evidence>
<keyword evidence="2" id="KW-1185">Reference proteome</keyword>
<accession>A0A024B191</accession>